<dbReference type="Gene3D" id="3.20.20.60">
    <property type="entry name" value="Phosphoenolpyruvate-binding domains"/>
    <property type="match status" value="1"/>
</dbReference>
<dbReference type="Proteomes" id="UP000218767">
    <property type="component" value="Unassembled WGS sequence"/>
</dbReference>
<organism evidence="2 3">
    <name type="scientific">SAR86 cluster bacterium</name>
    <dbReference type="NCBI Taxonomy" id="2030880"/>
    <lineage>
        <taxon>Bacteria</taxon>
        <taxon>Pseudomonadati</taxon>
        <taxon>Pseudomonadota</taxon>
        <taxon>Gammaproteobacteria</taxon>
        <taxon>SAR86 cluster</taxon>
    </lineage>
</organism>
<gene>
    <name evidence="2" type="ORF">COB20_07195</name>
</gene>
<evidence type="ECO:0000313" key="2">
    <source>
        <dbReference type="EMBL" id="PCI77697.1"/>
    </source>
</evidence>
<protein>
    <submittedName>
        <fullName evidence="2">2-methylisocitrate lyase</fullName>
    </submittedName>
</protein>
<dbReference type="EMBL" id="NVUL01000043">
    <property type="protein sequence ID" value="PCI77697.1"/>
    <property type="molecule type" value="Genomic_DNA"/>
</dbReference>
<dbReference type="InterPro" id="IPR039556">
    <property type="entry name" value="ICL/PEPM"/>
</dbReference>
<dbReference type="GO" id="GO:0046872">
    <property type="term" value="F:metal ion binding"/>
    <property type="evidence" value="ECO:0007669"/>
    <property type="project" value="UniProtKB-KW"/>
</dbReference>
<dbReference type="SUPFAM" id="SSF51621">
    <property type="entry name" value="Phosphoenolpyruvate/pyruvate domain"/>
    <property type="match status" value="1"/>
</dbReference>
<dbReference type="InterPro" id="IPR040442">
    <property type="entry name" value="Pyrv_kinase-like_dom_sf"/>
</dbReference>
<name>A0A2A4X6N0_9GAMM</name>
<keyword evidence="1" id="KW-0479">Metal-binding</keyword>
<evidence type="ECO:0000313" key="3">
    <source>
        <dbReference type="Proteomes" id="UP000218767"/>
    </source>
</evidence>
<dbReference type="PANTHER" id="PTHR42905:SF16">
    <property type="entry name" value="CARBOXYPHOSPHONOENOLPYRUVATE PHOSPHONOMUTASE-LIKE PROTEIN (AFU_ORTHOLOGUE AFUA_5G07230)"/>
    <property type="match status" value="1"/>
</dbReference>
<dbReference type="CDD" id="cd00377">
    <property type="entry name" value="ICL_PEPM"/>
    <property type="match status" value="1"/>
</dbReference>
<reference evidence="3" key="1">
    <citation type="submission" date="2017-08" db="EMBL/GenBank/DDBJ databases">
        <title>A dynamic microbial community with high functional redundancy inhabits the cold, oxic subseafloor aquifer.</title>
        <authorList>
            <person name="Tully B.J."/>
            <person name="Wheat C.G."/>
            <person name="Glazer B.T."/>
            <person name="Huber J.A."/>
        </authorList>
    </citation>
    <scope>NUCLEOTIDE SEQUENCE [LARGE SCALE GENOMIC DNA]</scope>
</reference>
<proteinExistence type="predicted"/>
<keyword evidence="2" id="KW-0456">Lyase</keyword>
<dbReference type="AlphaFoldDB" id="A0A2A4X6N0"/>
<dbReference type="GO" id="GO:0016829">
    <property type="term" value="F:lyase activity"/>
    <property type="evidence" value="ECO:0007669"/>
    <property type="project" value="UniProtKB-KW"/>
</dbReference>
<dbReference type="InterPro" id="IPR015813">
    <property type="entry name" value="Pyrv/PenolPyrv_kinase-like_dom"/>
</dbReference>
<evidence type="ECO:0000256" key="1">
    <source>
        <dbReference type="ARBA" id="ARBA00022723"/>
    </source>
</evidence>
<dbReference type="Pfam" id="PF13714">
    <property type="entry name" value="PEP_mutase"/>
    <property type="match status" value="1"/>
</dbReference>
<dbReference type="PANTHER" id="PTHR42905">
    <property type="entry name" value="PHOSPHOENOLPYRUVATE CARBOXYLASE"/>
    <property type="match status" value="1"/>
</dbReference>
<comment type="caution">
    <text evidence="2">The sequence shown here is derived from an EMBL/GenBank/DDBJ whole genome shotgun (WGS) entry which is preliminary data.</text>
</comment>
<accession>A0A2A4X6N0</accession>
<sequence length="273" mass="29283">MTTQIQKCEAFARLHQSETAWIIPNPWDVGSAKLLQGRGFQALATTSSGFAYTLGRADGEVSLDEKLQHCRLLSAATDIPINADFENGYSEHLSDVIENIKRLAETGIAGFSIEDFSREHHQLYEFSEAVERVQAAVETVADLGAPLVLTARAENLLRGADDLDDTIKRLQAFEAVGADVLYAPGIKSLAQLRTVTASLEKPFNVLASFMPGTNVAELGECGANRISLGGALNFAAINPVLDASVEMIEKGTFDWLGGRADGAAVTELLKGSD</sequence>